<sequence length="143" mass="15191">MLAGLCLLGSAQAQSRYTVASSGTEVTDTKTGLTWQRCSAGQSWNGSTCTGSAATYTHEQALAYAKTQTGWRLPSVKELSSLADKGRSNPAIDTTAFPATASDWYWTSSPVVGSPVSAWDVSFNYGGVNGASRDLTYHVRLVR</sequence>
<evidence type="ECO:0000313" key="3">
    <source>
        <dbReference type="Proteomes" id="UP000199729"/>
    </source>
</evidence>
<feature type="domain" description="Lcl C-terminal" evidence="1">
    <location>
        <begin position="26"/>
        <end position="143"/>
    </location>
</feature>
<dbReference type="Proteomes" id="UP000199729">
    <property type="component" value="Chromosome"/>
</dbReference>
<dbReference type="AlphaFoldDB" id="A0A221KFL1"/>
<accession>A0A221KFL1</accession>
<organism evidence="2 3">
    <name type="scientific">Vitreoscilla filiformis</name>
    <dbReference type="NCBI Taxonomy" id="63"/>
    <lineage>
        <taxon>Bacteria</taxon>
        <taxon>Pseudomonadati</taxon>
        <taxon>Pseudomonadota</taxon>
        <taxon>Betaproteobacteria</taxon>
        <taxon>Neisseriales</taxon>
        <taxon>Neisseriaceae</taxon>
        <taxon>Vitreoscilla</taxon>
    </lineage>
</organism>
<dbReference type="KEGG" id="vff:VITFI_CDS1805"/>
<dbReference type="PANTHER" id="PTHR35812">
    <property type="entry name" value="LIPOPROTEIN"/>
    <property type="match status" value="1"/>
</dbReference>
<protein>
    <recommendedName>
        <fullName evidence="1">Lcl C-terminal domain-containing protein</fullName>
    </recommendedName>
</protein>
<keyword evidence="3" id="KW-1185">Reference proteome</keyword>
<proteinExistence type="predicted"/>
<dbReference type="InterPro" id="IPR011460">
    <property type="entry name" value="Lcl_C"/>
</dbReference>
<reference evidence="2 3" key="1">
    <citation type="submission" date="2017-07" db="EMBL/GenBank/DDBJ databases">
        <title>Complete Genome Sequence of the cosmetic ferment Vitreoscilla filiformis (ATCC15551).</title>
        <authorList>
            <person name="Contreras S."/>
            <person name="Sagory-Zalkind P."/>
            <person name="Blanquart H."/>
            <person name="Iltis A."/>
            <person name="Morand S.C."/>
        </authorList>
    </citation>
    <scope>NUCLEOTIDE SEQUENCE [LARGE SCALE GENOMIC DNA]</scope>
    <source>
        <strain evidence="2 3">ATCC 15551</strain>
    </source>
</reference>
<evidence type="ECO:0000313" key="2">
    <source>
        <dbReference type="EMBL" id="ASM77583.1"/>
    </source>
</evidence>
<name>A0A221KFL1_VITFI</name>
<evidence type="ECO:0000259" key="1">
    <source>
        <dbReference type="Pfam" id="PF07603"/>
    </source>
</evidence>
<dbReference type="PANTHER" id="PTHR35812:SF1">
    <property type="entry name" value="LIPOPROTEIN"/>
    <property type="match status" value="1"/>
</dbReference>
<dbReference type="EMBL" id="CP022423">
    <property type="protein sequence ID" value="ASM77583.1"/>
    <property type="molecule type" value="Genomic_DNA"/>
</dbReference>
<gene>
    <name evidence="2" type="ORF">VITFI_CDS1805</name>
</gene>
<dbReference type="Pfam" id="PF07603">
    <property type="entry name" value="Lcl_C"/>
    <property type="match status" value="1"/>
</dbReference>